<evidence type="ECO:0000256" key="2">
    <source>
        <dbReference type="SAM" id="SignalP"/>
    </source>
</evidence>
<feature type="transmembrane region" description="Helical" evidence="1">
    <location>
        <begin position="52"/>
        <end position="71"/>
    </location>
</feature>
<sequence>MPGIPPGLLVLLLGNSVITKYNAIAAATWLVWDFFISIEDEVELIWKSRNSLPKYLYFFSRYFGMFMQVFLAAGAQPLYCKEWLVFEAMCDLLSILLFGRSNAESDADLYSTFALTVTAVEISMILRIQALYGGSRTVLVLLLSVLAVEILCFSIITVIGYRAATPSLRPFPEQWPIKGCIMTKIPKIFELCWLPTLICESLLFSLTAYKCLASGPRFRSGFHTPTHVKFFRDGIVYYALTFGKHATWWS</sequence>
<dbReference type="InterPro" id="IPR045340">
    <property type="entry name" value="DUF6533"/>
</dbReference>
<evidence type="ECO:0000313" key="4">
    <source>
        <dbReference type="EMBL" id="EPQ52668.1"/>
    </source>
</evidence>
<protein>
    <recommendedName>
        <fullName evidence="3">DUF6533 domain-containing protein</fullName>
    </recommendedName>
</protein>
<feature type="domain" description="DUF6533" evidence="3">
    <location>
        <begin position="21"/>
        <end position="65"/>
    </location>
</feature>
<accession>S7PYX5</accession>
<dbReference type="AlphaFoldDB" id="S7PYX5"/>
<dbReference type="KEGG" id="gtr:GLOTRDRAFT_131904"/>
<dbReference type="GeneID" id="19302405"/>
<dbReference type="Pfam" id="PF20151">
    <property type="entry name" value="DUF6533"/>
    <property type="match status" value="1"/>
</dbReference>
<evidence type="ECO:0000313" key="5">
    <source>
        <dbReference type="Proteomes" id="UP000030669"/>
    </source>
</evidence>
<feature type="transmembrane region" description="Helical" evidence="1">
    <location>
        <begin position="109"/>
        <end position="126"/>
    </location>
</feature>
<evidence type="ECO:0000259" key="3">
    <source>
        <dbReference type="Pfam" id="PF20151"/>
    </source>
</evidence>
<feature type="signal peptide" evidence="2">
    <location>
        <begin position="1"/>
        <end position="19"/>
    </location>
</feature>
<keyword evidence="1" id="KW-0812">Transmembrane</keyword>
<evidence type="ECO:0000256" key="1">
    <source>
        <dbReference type="SAM" id="Phobius"/>
    </source>
</evidence>
<feature type="chain" id="PRO_5004555668" description="DUF6533 domain-containing protein" evidence="2">
    <location>
        <begin position="20"/>
        <end position="250"/>
    </location>
</feature>
<dbReference type="STRING" id="670483.S7PYX5"/>
<dbReference type="eggNOG" id="ENOG502R0Q9">
    <property type="taxonomic scope" value="Eukaryota"/>
</dbReference>
<dbReference type="Proteomes" id="UP000030669">
    <property type="component" value="Unassembled WGS sequence"/>
</dbReference>
<dbReference type="OMA" id="GTWENDI"/>
<keyword evidence="2" id="KW-0732">Signal</keyword>
<dbReference type="HOGENOM" id="CLU_035509_1_1_1"/>
<proteinExistence type="predicted"/>
<dbReference type="RefSeq" id="XP_007868946.1">
    <property type="nucleotide sequence ID" value="XM_007870755.1"/>
</dbReference>
<keyword evidence="5" id="KW-1185">Reference proteome</keyword>
<organism evidence="4 5">
    <name type="scientific">Gloeophyllum trabeum (strain ATCC 11539 / FP-39264 / Madison 617)</name>
    <name type="common">Brown rot fungus</name>
    <dbReference type="NCBI Taxonomy" id="670483"/>
    <lineage>
        <taxon>Eukaryota</taxon>
        <taxon>Fungi</taxon>
        <taxon>Dikarya</taxon>
        <taxon>Basidiomycota</taxon>
        <taxon>Agaricomycotina</taxon>
        <taxon>Agaricomycetes</taxon>
        <taxon>Gloeophyllales</taxon>
        <taxon>Gloeophyllaceae</taxon>
        <taxon>Gloeophyllum</taxon>
    </lineage>
</organism>
<keyword evidence="1" id="KW-1133">Transmembrane helix</keyword>
<dbReference type="OrthoDB" id="2638860at2759"/>
<name>S7PYX5_GLOTA</name>
<dbReference type="EMBL" id="KB469307">
    <property type="protein sequence ID" value="EPQ52668.1"/>
    <property type="molecule type" value="Genomic_DNA"/>
</dbReference>
<feature type="transmembrane region" description="Helical" evidence="1">
    <location>
        <begin position="138"/>
        <end position="161"/>
    </location>
</feature>
<gene>
    <name evidence="4" type="ORF">GLOTRDRAFT_131904</name>
</gene>
<feature type="transmembrane region" description="Helical" evidence="1">
    <location>
        <begin position="7"/>
        <end position="32"/>
    </location>
</feature>
<reference evidence="4 5" key="1">
    <citation type="journal article" date="2012" name="Science">
        <title>The Paleozoic origin of enzymatic lignin decomposition reconstructed from 31 fungal genomes.</title>
        <authorList>
            <person name="Floudas D."/>
            <person name="Binder M."/>
            <person name="Riley R."/>
            <person name="Barry K."/>
            <person name="Blanchette R.A."/>
            <person name="Henrissat B."/>
            <person name="Martinez A.T."/>
            <person name="Otillar R."/>
            <person name="Spatafora J.W."/>
            <person name="Yadav J.S."/>
            <person name="Aerts A."/>
            <person name="Benoit I."/>
            <person name="Boyd A."/>
            <person name="Carlson A."/>
            <person name="Copeland A."/>
            <person name="Coutinho P.M."/>
            <person name="de Vries R.P."/>
            <person name="Ferreira P."/>
            <person name="Findley K."/>
            <person name="Foster B."/>
            <person name="Gaskell J."/>
            <person name="Glotzer D."/>
            <person name="Gorecki P."/>
            <person name="Heitman J."/>
            <person name="Hesse C."/>
            <person name="Hori C."/>
            <person name="Igarashi K."/>
            <person name="Jurgens J.A."/>
            <person name="Kallen N."/>
            <person name="Kersten P."/>
            <person name="Kohler A."/>
            <person name="Kuees U."/>
            <person name="Kumar T.K.A."/>
            <person name="Kuo A."/>
            <person name="LaButti K."/>
            <person name="Larrondo L.F."/>
            <person name="Lindquist E."/>
            <person name="Ling A."/>
            <person name="Lombard V."/>
            <person name="Lucas S."/>
            <person name="Lundell T."/>
            <person name="Martin R."/>
            <person name="McLaughlin D.J."/>
            <person name="Morgenstern I."/>
            <person name="Morin E."/>
            <person name="Murat C."/>
            <person name="Nagy L.G."/>
            <person name="Nolan M."/>
            <person name="Ohm R.A."/>
            <person name="Patyshakuliyeva A."/>
            <person name="Rokas A."/>
            <person name="Ruiz-Duenas F.J."/>
            <person name="Sabat G."/>
            <person name="Salamov A."/>
            <person name="Samejima M."/>
            <person name="Schmutz J."/>
            <person name="Slot J.C."/>
            <person name="St John F."/>
            <person name="Stenlid J."/>
            <person name="Sun H."/>
            <person name="Sun S."/>
            <person name="Syed K."/>
            <person name="Tsang A."/>
            <person name="Wiebenga A."/>
            <person name="Young D."/>
            <person name="Pisabarro A."/>
            <person name="Eastwood D.C."/>
            <person name="Martin F."/>
            <person name="Cullen D."/>
            <person name="Grigoriev I.V."/>
            <person name="Hibbett D.S."/>
        </authorList>
    </citation>
    <scope>NUCLEOTIDE SEQUENCE [LARGE SCALE GENOMIC DNA]</scope>
    <source>
        <strain evidence="4 5">ATCC 11539</strain>
    </source>
</reference>
<keyword evidence="1" id="KW-0472">Membrane</keyword>